<gene>
    <name evidence="1" type="ORF">PEVE_00026614</name>
</gene>
<evidence type="ECO:0000313" key="2">
    <source>
        <dbReference type="Proteomes" id="UP001159427"/>
    </source>
</evidence>
<reference evidence="1 2" key="1">
    <citation type="submission" date="2022-05" db="EMBL/GenBank/DDBJ databases">
        <authorList>
            <consortium name="Genoscope - CEA"/>
            <person name="William W."/>
        </authorList>
    </citation>
    <scope>NUCLEOTIDE SEQUENCE [LARGE SCALE GENOMIC DNA]</scope>
</reference>
<dbReference type="Proteomes" id="UP001159427">
    <property type="component" value="Unassembled WGS sequence"/>
</dbReference>
<evidence type="ECO:0000313" key="1">
    <source>
        <dbReference type="EMBL" id="CAH3025598.1"/>
    </source>
</evidence>
<dbReference type="SUPFAM" id="SSF56349">
    <property type="entry name" value="DNA breaking-rejoining enzymes"/>
    <property type="match status" value="1"/>
</dbReference>
<organism evidence="1 2">
    <name type="scientific">Porites evermanni</name>
    <dbReference type="NCBI Taxonomy" id="104178"/>
    <lineage>
        <taxon>Eukaryota</taxon>
        <taxon>Metazoa</taxon>
        <taxon>Cnidaria</taxon>
        <taxon>Anthozoa</taxon>
        <taxon>Hexacorallia</taxon>
        <taxon>Scleractinia</taxon>
        <taxon>Fungiina</taxon>
        <taxon>Poritidae</taxon>
        <taxon>Porites</taxon>
    </lineage>
</organism>
<dbReference type="EMBL" id="CALNXI010000361">
    <property type="protein sequence ID" value="CAH3025598.1"/>
    <property type="molecule type" value="Genomic_DNA"/>
</dbReference>
<keyword evidence="2" id="KW-1185">Reference proteome</keyword>
<dbReference type="InterPro" id="IPR011010">
    <property type="entry name" value="DNA_brk_join_enz"/>
</dbReference>
<name>A0ABN8MAL6_9CNID</name>
<accession>A0ABN8MAL6</accession>
<protein>
    <submittedName>
        <fullName evidence="1">Uncharacterized protein</fullName>
    </submittedName>
</protein>
<comment type="caution">
    <text evidence="1">The sequence shown here is derived from an EMBL/GenBank/DDBJ whole genome shotgun (WGS) entry which is preliminary data.</text>
</comment>
<sequence>MGDYVARKEPITVEILLKLFSQFDFNNHLHVCMRALFLVAFFSFLRISNLVPHKLSDIVNPQACHLTPSNVTFTSQGALLRITHTKTIAQAVRNSLALYSGFSSLPSDCAHTVFSQCTATTSLSFICL</sequence>
<proteinExistence type="predicted"/>